<sequence>MSEIDEEIRGEVLSEVYRQIEELDWDGLSSRERSRCYERWVNDPLIGDKLARFIPREKVRVWIKDGPVKELPRVRNGIGPNAKYAFSRYPTADQIARQVLGPDWRADLDTLDIKPTQCVIKGPGSERLMMWAPPQNLQDLVWAGINAKVDNRPEPLLIIGLTQGQRLGEGEQARQRHVAGVAGLELRHTTLRLTRVSPH</sequence>
<name>A0ABU3I7A1_9ACTN</name>
<keyword evidence="2" id="KW-1185">Reference proteome</keyword>
<dbReference type="RefSeq" id="WP_093554499.1">
    <property type="nucleotide sequence ID" value="NZ_JAVSGH010000075.1"/>
</dbReference>
<reference evidence="1" key="1">
    <citation type="submission" date="2024-05" db="EMBL/GenBank/DDBJ databases">
        <title>30 novel species of actinomycetes from the DSMZ collection.</title>
        <authorList>
            <person name="Nouioui I."/>
        </authorList>
    </citation>
    <scope>NUCLEOTIDE SEQUENCE</scope>
    <source>
        <strain evidence="1">DSM 41972</strain>
    </source>
</reference>
<proteinExistence type="predicted"/>
<dbReference type="Proteomes" id="UP001181313">
    <property type="component" value="Unassembled WGS sequence"/>
</dbReference>
<comment type="caution">
    <text evidence="1">The sequence shown here is derived from an EMBL/GenBank/DDBJ whole genome shotgun (WGS) entry which is preliminary data.</text>
</comment>
<organism evidence="1 2">
    <name type="scientific">Streptomyces althioticus subsp. attaecolombicae</name>
    <dbReference type="NCBI Taxonomy" id="3075534"/>
    <lineage>
        <taxon>Bacteria</taxon>
        <taxon>Bacillati</taxon>
        <taxon>Actinomycetota</taxon>
        <taxon>Actinomycetes</taxon>
        <taxon>Kitasatosporales</taxon>
        <taxon>Streptomycetaceae</taxon>
        <taxon>Streptomyces</taxon>
        <taxon>Streptomyces althioticus group</taxon>
    </lineage>
</organism>
<evidence type="ECO:0000313" key="2">
    <source>
        <dbReference type="Proteomes" id="UP001181313"/>
    </source>
</evidence>
<evidence type="ECO:0000313" key="1">
    <source>
        <dbReference type="EMBL" id="MDT3728854.1"/>
    </source>
</evidence>
<dbReference type="EMBL" id="JAVSGH010000075">
    <property type="protein sequence ID" value="MDT3728854.1"/>
    <property type="molecule type" value="Genomic_DNA"/>
</dbReference>
<accession>A0ABU3I7A1</accession>
<gene>
    <name evidence="1" type="ORF">ROS62_29890</name>
</gene>
<protein>
    <submittedName>
        <fullName evidence="1">Uncharacterized protein</fullName>
    </submittedName>
</protein>